<dbReference type="Pfam" id="PF05334">
    <property type="entry name" value="DUF719"/>
    <property type="match status" value="1"/>
</dbReference>
<dbReference type="PANTHER" id="PTHR12842">
    <property type="entry name" value="FI01459P"/>
    <property type="match status" value="1"/>
</dbReference>
<feature type="compositionally biased region" description="Basic residues" evidence="4">
    <location>
        <begin position="91"/>
        <end position="103"/>
    </location>
</feature>
<gene>
    <name evidence="5" type="ORF">MAR_022371</name>
</gene>
<feature type="compositionally biased region" description="Polar residues" evidence="4">
    <location>
        <begin position="131"/>
        <end position="142"/>
    </location>
</feature>
<keyword evidence="2" id="KW-0597">Phosphoprotein</keyword>
<dbReference type="EMBL" id="CP111014">
    <property type="protein sequence ID" value="WAQ97998.1"/>
    <property type="molecule type" value="Genomic_DNA"/>
</dbReference>
<feature type="compositionally biased region" description="Basic and acidic residues" evidence="4">
    <location>
        <begin position="39"/>
        <end position="64"/>
    </location>
</feature>
<organism evidence="5 6">
    <name type="scientific">Mya arenaria</name>
    <name type="common">Soft-shell clam</name>
    <dbReference type="NCBI Taxonomy" id="6604"/>
    <lineage>
        <taxon>Eukaryota</taxon>
        <taxon>Metazoa</taxon>
        <taxon>Spiralia</taxon>
        <taxon>Lophotrochozoa</taxon>
        <taxon>Mollusca</taxon>
        <taxon>Bivalvia</taxon>
        <taxon>Autobranchia</taxon>
        <taxon>Heteroconchia</taxon>
        <taxon>Euheterodonta</taxon>
        <taxon>Imparidentia</taxon>
        <taxon>Neoheterodontei</taxon>
        <taxon>Myida</taxon>
        <taxon>Myoidea</taxon>
        <taxon>Myidae</taxon>
        <taxon>Mya</taxon>
    </lineage>
</organism>
<evidence type="ECO:0000256" key="4">
    <source>
        <dbReference type="SAM" id="MobiDB-lite"/>
    </source>
</evidence>
<evidence type="ECO:0000313" key="5">
    <source>
        <dbReference type="EMBL" id="WAQ97998.1"/>
    </source>
</evidence>
<sequence length="677" mass="73666">MSDSEEEFASADEGDMEAKSGAASKQSHVKETVNQTEKAGVEKDTVKTKSSKKGSEKTHTKHNQDTASKSPEGEGPLQKTKSQSKPTSGGKGKKGKQKSKGKVQKQEKETSDETDPTQASANVEKEDEGASSISKATNLSDVNSEKKDSSDGKIELNNSQVIDSEGATSCVFESDSNTDSTSAITHEKPAGTQLSEKLVSEETLVGEGASKKELTAEELEEKANMIKSPSSQSISRPPPDHTDKEEAVLQKLAGAAAEKKGGWGWGWGSSLLEVASSSVSTFTKEVGEGLHTMMETVESTLNVPDPEELVRGKKEGGDADTSEKGKQDTETSEKTISKENEKPKEVTQSDNQSEKAENQSPEAEADNQSAESSNQSTKTRNQNKSEEAEGWFSSWGVSNISKMVENTSKNLVTGSLDVLENIGKKTFDAINERDPGLKKTRHFLLDRGDKPNLSASLREAKEQEEVRAQHEKESEEARKAHFGSLFDEFQGLAHLEALEMLSNQCEKSVNALLGSLSPDTLGSIKPTLVQVRANCEVGEDEEEDVEEQDFEVLVKGYVRDLKIGATPDKLIKELHRAAISGLAEFTSKSIEQFHKAGELILLDRRELSDFVVASETLQRLTKVLCAEEKTDEIKISHLVTNIYLEASNSSSYIQDGFQLLLPVLQQATIESSQEQDS</sequence>
<feature type="compositionally biased region" description="Low complexity" evidence="4">
    <location>
        <begin position="78"/>
        <end position="88"/>
    </location>
</feature>
<protein>
    <submittedName>
        <fullName evidence="5">F1142-like protein</fullName>
    </submittedName>
</protein>
<evidence type="ECO:0000256" key="3">
    <source>
        <dbReference type="SAM" id="Coils"/>
    </source>
</evidence>
<feature type="compositionally biased region" description="Acidic residues" evidence="4">
    <location>
        <begin position="1"/>
        <end position="15"/>
    </location>
</feature>
<dbReference type="InterPro" id="IPR007998">
    <property type="entry name" value="DUF719"/>
</dbReference>
<evidence type="ECO:0000256" key="2">
    <source>
        <dbReference type="ARBA" id="ARBA00022553"/>
    </source>
</evidence>
<feature type="compositionally biased region" description="Basic and acidic residues" evidence="4">
    <location>
        <begin position="308"/>
        <end position="357"/>
    </location>
</feature>
<dbReference type="Proteomes" id="UP001164746">
    <property type="component" value="Chromosome 3"/>
</dbReference>
<reference evidence="5" key="1">
    <citation type="submission" date="2022-11" db="EMBL/GenBank/DDBJ databases">
        <title>Centuries of genome instability and evolution in soft-shell clam transmissible cancer (bioRxiv).</title>
        <authorList>
            <person name="Hart S.F.M."/>
            <person name="Yonemitsu M.A."/>
            <person name="Giersch R.M."/>
            <person name="Beal B.F."/>
            <person name="Arriagada G."/>
            <person name="Davis B.W."/>
            <person name="Ostrander E.A."/>
            <person name="Goff S.P."/>
            <person name="Metzger M.J."/>
        </authorList>
    </citation>
    <scope>NUCLEOTIDE SEQUENCE</scope>
    <source>
        <strain evidence="5">MELC-2E11</strain>
        <tissue evidence="5">Siphon/mantle</tissue>
    </source>
</reference>
<dbReference type="PANTHER" id="PTHR12842:SF6">
    <property type="entry name" value="FI01459P"/>
    <property type="match status" value="1"/>
</dbReference>
<keyword evidence="6" id="KW-1185">Reference proteome</keyword>
<feature type="compositionally biased region" description="Polar residues" evidence="4">
    <location>
        <begin position="358"/>
        <end position="382"/>
    </location>
</feature>
<proteinExistence type="inferred from homology"/>
<name>A0ABY7DLD0_MYAAR</name>
<feature type="coiled-coil region" evidence="3">
    <location>
        <begin position="453"/>
        <end position="480"/>
    </location>
</feature>
<feature type="region of interest" description="Disordered" evidence="4">
    <location>
        <begin position="290"/>
        <end position="394"/>
    </location>
</feature>
<feature type="compositionally biased region" description="Polar residues" evidence="4">
    <location>
        <begin position="174"/>
        <end position="184"/>
    </location>
</feature>
<keyword evidence="3" id="KW-0175">Coiled coil</keyword>
<accession>A0ABY7DLD0</accession>
<evidence type="ECO:0000313" key="6">
    <source>
        <dbReference type="Proteomes" id="UP001164746"/>
    </source>
</evidence>
<comment type="similarity">
    <text evidence="1">Belongs to the FAM114 family.</text>
</comment>
<feature type="region of interest" description="Disordered" evidence="4">
    <location>
        <begin position="1"/>
        <end position="245"/>
    </location>
</feature>
<evidence type="ECO:0000256" key="1">
    <source>
        <dbReference type="ARBA" id="ARBA00006903"/>
    </source>
</evidence>
<feature type="compositionally biased region" description="Basic and acidic residues" evidence="4">
    <location>
        <begin position="143"/>
        <end position="154"/>
    </location>
</feature>